<dbReference type="GO" id="GO:0003824">
    <property type="term" value="F:catalytic activity"/>
    <property type="evidence" value="ECO:0007669"/>
    <property type="project" value="InterPro"/>
</dbReference>
<dbReference type="EMBL" id="JAHWGI010000033">
    <property type="protein sequence ID" value="KAK3908183.1"/>
    <property type="molecule type" value="Genomic_DNA"/>
</dbReference>
<evidence type="ECO:0000259" key="3">
    <source>
        <dbReference type="Pfam" id="PF20209"/>
    </source>
</evidence>
<dbReference type="Pfam" id="PF20209">
    <property type="entry name" value="DUF6570"/>
    <property type="match status" value="1"/>
</dbReference>
<evidence type="ECO:0000313" key="4">
    <source>
        <dbReference type="EMBL" id="KAK3908183.1"/>
    </source>
</evidence>
<dbReference type="PANTHER" id="PTHR47642:SF5">
    <property type="entry name" value="ATP-DEPENDENT DNA HELICASE"/>
    <property type="match status" value="1"/>
</dbReference>
<proteinExistence type="predicted"/>
<dbReference type="AlphaFoldDB" id="A0AAE1GSP8"/>
<dbReference type="InterPro" id="IPR046700">
    <property type="entry name" value="DUF6570"/>
</dbReference>
<sequence length="1093" mass="127759">MKILMGIPLQCDLCESKILPFVITTDFDTAVVLLFIIAVSSLYVEQTHAIMPNIRGSRNYKASKKAQSRRDEYYKKRREKKRDQYNNQQKLLMRTRSTNLRNDNEATLLIENHRRRNNENLRHFREREGSEVRNRKRKIAKERWDRCVNEFETAIRQFHSHVCNCCGKMYRISQLKTLNKSNLRKRKITNHFLNKVFWVEKKDEAKFCFSCAKDIETLFRVPKMALSNGLDFPVVDDDIKKLNRIEERLLAPRHVFQTLWTVKGPSGQFKTKGGIVNVPVEVDNTVSSLPRPINDSSMVHVRLARKMEYVKDYMSGVVRTTLLYNAAKTFVQKPLAIEENITLSSDWHMDVNHHEQTNLEDDFYVQNAIYETLLVENENEYSFTGLVDKSLRIAPAEGFRPTSILFDDKCEYLAFPTVFGGYRMTPFYNGKPISYADVAKSMAMRYDRRVAERGDLLLFIAKKSPHVHMLLWLENAPQYKADSKASRQVVCDFIDSIISCSSDSLSDALLPLQTHRHTHTCKKKSGESKCRFDIPYFPMKRTQILTPLKEEIIDQERKRLPIKLLDNSGYITKRTKPLVIRFRNYHYETEPDEYLREHLMLYHPWRNEEEDILNQDLEYIFLQNESKIKNIKKIFNAFDDKMINVAVQEAQNRDLNEIDSDSDNHVGETTSETFLLSSKFDFEQYTLDDSVNFDEPRQTTSERRSEVHFTLPTKLHEKDFQELFEKLNQDQRDYVMHVSHHFLTSNEQIFHFLTGGAGMAAFNINGQTLHSAFKIRPNTDVLENLSAGVSNTLACTLHCLKVLIIDEISMNVDNFNDDAIKKIPGPEHICEASDILQGYGTELAKRQLMIIKPLSKTDYLYQEIKRWKRDKIIPVFNNIRDQTAFQIMYHNVQSLPKHINLITNDLNFTCNDVLCFGELWMSQYDTTAIPSYNMIHSIVSRNQRKPIGVCIYVKKAKQKFIKKSGTFTLSASKYRIDTVWLTIHNHTVFALYGTPGTPQQLWKKWFNTMHSLQSGKIIILGDFNFNSQQLPCAFEQLFRKYDLELKNRNMVTTHQKTSLDWIVSNNEQLLTGTYVSYFSYHHPIWARMASCRQ</sequence>
<dbReference type="InterPro" id="IPR036691">
    <property type="entry name" value="Endo/exonu/phosph_ase_sf"/>
</dbReference>
<dbReference type="Proteomes" id="UP001219518">
    <property type="component" value="Unassembled WGS sequence"/>
</dbReference>
<dbReference type="SUPFAM" id="SSF56219">
    <property type="entry name" value="DNase I-like"/>
    <property type="match status" value="1"/>
</dbReference>
<gene>
    <name evidence="4" type="ORF">KUF71_018696</name>
</gene>
<dbReference type="Pfam" id="PF03372">
    <property type="entry name" value="Exo_endo_phos"/>
    <property type="match status" value="1"/>
</dbReference>
<accession>A0AAE1GSP8</accession>
<reference evidence="4" key="1">
    <citation type="submission" date="2021-07" db="EMBL/GenBank/DDBJ databases">
        <authorList>
            <person name="Catto M.A."/>
            <person name="Jacobson A."/>
            <person name="Kennedy G."/>
            <person name="Labadie P."/>
            <person name="Hunt B.G."/>
            <person name="Srinivasan R."/>
        </authorList>
    </citation>
    <scope>NUCLEOTIDE SEQUENCE</scope>
    <source>
        <strain evidence="4">PL_HMW_Pooled</strain>
        <tissue evidence="4">Head</tissue>
    </source>
</reference>
<evidence type="ECO:0000259" key="2">
    <source>
        <dbReference type="Pfam" id="PF03372"/>
    </source>
</evidence>
<name>A0AAE1GSP8_9NEOP</name>
<evidence type="ECO:0000256" key="1">
    <source>
        <dbReference type="SAM" id="MobiDB-lite"/>
    </source>
</evidence>
<feature type="domain" description="DUF6570" evidence="3">
    <location>
        <begin position="220"/>
        <end position="326"/>
    </location>
</feature>
<dbReference type="InterPro" id="IPR051055">
    <property type="entry name" value="PIF1_helicase"/>
</dbReference>
<feature type="region of interest" description="Disordered" evidence="1">
    <location>
        <begin position="59"/>
        <end position="88"/>
    </location>
</feature>
<feature type="domain" description="Endonuclease/exonuclease/phosphatase" evidence="2">
    <location>
        <begin position="891"/>
        <end position="1071"/>
    </location>
</feature>
<organism evidence="4 5">
    <name type="scientific">Frankliniella fusca</name>
    <dbReference type="NCBI Taxonomy" id="407009"/>
    <lineage>
        <taxon>Eukaryota</taxon>
        <taxon>Metazoa</taxon>
        <taxon>Ecdysozoa</taxon>
        <taxon>Arthropoda</taxon>
        <taxon>Hexapoda</taxon>
        <taxon>Insecta</taxon>
        <taxon>Pterygota</taxon>
        <taxon>Neoptera</taxon>
        <taxon>Paraneoptera</taxon>
        <taxon>Thysanoptera</taxon>
        <taxon>Terebrantia</taxon>
        <taxon>Thripoidea</taxon>
        <taxon>Thripidae</taxon>
        <taxon>Frankliniella</taxon>
    </lineage>
</organism>
<protein>
    <submittedName>
        <fullName evidence="4">UPF0294 protein VP2298</fullName>
    </submittedName>
</protein>
<keyword evidence="5" id="KW-1185">Reference proteome</keyword>
<dbReference type="PANTHER" id="PTHR47642">
    <property type="entry name" value="ATP-DEPENDENT DNA HELICASE"/>
    <property type="match status" value="1"/>
</dbReference>
<evidence type="ECO:0000313" key="5">
    <source>
        <dbReference type="Proteomes" id="UP001219518"/>
    </source>
</evidence>
<reference evidence="4" key="2">
    <citation type="journal article" date="2023" name="BMC Genomics">
        <title>Pest status, molecular evolution, and epigenetic factors derived from the genome assembly of Frankliniella fusca, a thysanopteran phytovirus vector.</title>
        <authorList>
            <person name="Catto M.A."/>
            <person name="Labadie P.E."/>
            <person name="Jacobson A.L."/>
            <person name="Kennedy G.G."/>
            <person name="Srinivasan R."/>
            <person name="Hunt B.G."/>
        </authorList>
    </citation>
    <scope>NUCLEOTIDE SEQUENCE</scope>
    <source>
        <strain evidence="4">PL_HMW_Pooled</strain>
    </source>
</reference>
<dbReference type="InterPro" id="IPR005135">
    <property type="entry name" value="Endo/exonuclease/phosphatase"/>
</dbReference>
<dbReference type="Gene3D" id="3.60.10.10">
    <property type="entry name" value="Endonuclease/exonuclease/phosphatase"/>
    <property type="match status" value="1"/>
</dbReference>
<comment type="caution">
    <text evidence="4">The sequence shown here is derived from an EMBL/GenBank/DDBJ whole genome shotgun (WGS) entry which is preliminary data.</text>
</comment>